<dbReference type="Pfam" id="PF07729">
    <property type="entry name" value="FCD"/>
    <property type="match status" value="1"/>
</dbReference>
<protein>
    <submittedName>
        <fullName evidence="4">Uncharacterized protein</fullName>
    </submittedName>
</protein>
<reference evidence="4 5" key="1">
    <citation type="submission" date="2016-07" db="EMBL/GenBank/DDBJ databases">
        <title>Draft genome sequence of Prauserella muralis DSM 45305, isolated from a mould-covered wall in an indoor environment.</title>
        <authorList>
            <person name="Ruckert C."/>
            <person name="Albersmeier A."/>
            <person name="Jiang C.-L."/>
            <person name="Jiang Y."/>
            <person name="Kalinowski J."/>
            <person name="Schneider O."/>
            <person name="Winkler A."/>
            <person name="Zotchev S.B."/>
        </authorList>
    </citation>
    <scope>NUCLEOTIDE SEQUENCE [LARGE SCALE GENOMIC DNA]</scope>
    <source>
        <strain evidence="4 5">DSM 45305</strain>
    </source>
</reference>
<dbReference type="PANTHER" id="PTHR43537">
    <property type="entry name" value="TRANSCRIPTIONAL REGULATOR, GNTR FAMILY"/>
    <property type="match status" value="1"/>
</dbReference>
<dbReference type="EMBL" id="MASW01000007">
    <property type="protein sequence ID" value="PXY18903.1"/>
    <property type="molecule type" value="Genomic_DNA"/>
</dbReference>
<dbReference type="SMART" id="SM00895">
    <property type="entry name" value="FCD"/>
    <property type="match status" value="1"/>
</dbReference>
<dbReference type="GO" id="GO:0003700">
    <property type="term" value="F:DNA-binding transcription factor activity"/>
    <property type="evidence" value="ECO:0007669"/>
    <property type="project" value="InterPro"/>
</dbReference>
<dbReference type="PRINTS" id="PR00035">
    <property type="entry name" value="HTHGNTR"/>
</dbReference>
<dbReference type="Proteomes" id="UP000249915">
    <property type="component" value="Unassembled WGS sequence"/>
</dbReference>
<dbReference type="GO" id="GO:0003677">
    <property type="term" value="F:DNA binding"/>
    <property type="evidence" value="ECO:0007669"/>
    <property type="project" value="UniProtKB-KW"/>
</dbReference>
<keyword evidence="3" id="KW-0804">Transcription</keyword>
<evidence type="ECO:0000256" key="3">
    <source>
        <dbReference type="ARBA" id="ARBA00023163"/>
    </source>
</evidence>
<dbReference type="SMART" id="SM00345">
    <property type="entry name" value="HTH_GNTR"/>
    <property type="match status" value="1"/>
</dbReference>
<dbReference type="InterPro" id="IPR036388">
    <property type="entry name" value="WH-like_DNA-bd_sf"/>
</dbReference>
<dbReference type="SUPFAM" id="SSF48008">
    <property type="entry name" value="GntR ligand-binding domain-like"/>
    <property type="match status" value="1"/>
</dbReference>
<evidence type="ECO:0000313" key="4">
    <source>
        <dbReference type="EMBL" id="PXY18903.1"/>
    </source>
</evidence>
<dbReference type="AlphaFoldDB" id="A0A2V4AJ78"/>
<organism evidence="4 5">
    <name type="scientific">Prauserella muralis</name>
    <dbReference type="NCBI Taxonomy" id="588067"/>
    <lineage>
        <taxon>Bacteria</taxon>
        <taxon>Bacillati</taxon>
        <taxon>Actinomycetota</taxon>
        <taxon>Actinomycetes</taxon>
        <taxon>Pseudonocardiales</taxon>
        <taxon>Pseudonocardiaceae</taxon>
        <taxon>Prauserella</taxon>
    </lineage>
</organism>
<dbReference type="PROSITE" id="PS50949">
    <property type="entry name" value="HTH_GNTR"/>
    <property type="match status" value="1"/>
</dbReference>
<dbReference type="SUPFAM" id="SSF46785">
    <property type="entry name" value="Winged helix' DNA-binding domain"/>
    <property type="match status" value="1"/>
</dbReference>
<dbReference type="InterPro" id="IPR011711">
    <property type="entry name" value="GntR_C"/>
</dbReference>
<dbReference type="InterPro" id="IPR008920">
    <property type="entry name" value="TF_FadR/GntR_C"/>
</dbReference>
<comment type="caution">
    <text evidence="4">The sequence shown here is derived from an EMBL/GenBank/DDBJ whole genome shotgun (WGS) entry which is preliminary data.</text>
</comment>
<dbReference type="InterPro" id="IPR000524">
    <property type="entry name" value="Tscrpt_reg_HTH_GntR"/>
</dbReference>
<dbReference type="PANTHER" id="PTHR43537:SF5">
    <property type="entry name" value="UXU OPERON TRANSCRIPTIONAL REGULATOR"/>
    <property type="match status" value="1"/>
</dbReference>
<gene>
    <name evidence="4" type="ORF">BAY60_29140</name>
</gene>
<keyword evidence="1" id="KW-0805">Transcription regulation</keyword>
<proteinExistence type="predicted"/>
<dbReference type="Gene3D" id="1.20.120.530">
    <property type="entry name" value="GntR ligand-binding domain-like"/>
    <property type="match status" value="1"/>
</dbReference>
<sequence length="253" mass="28551">MQEPNNARHMPRFRQRSAKMAELVARQIVEDIVEEGLQPGAALPSEAPMLQMYGVARGTLREALRILENNGLVRVRPGRGGGATVGSADPYNFGRTMTLFLQMGRTRFWELVEARVIMEPMMARLAAERRDERRLDELAKSMQEHKDLGTHDQAAYLSVVQNFHGVIAGMSGNGVLDLFGRSLKEVYTERVIAAERPPARWAEVQREHEAVAQAIFDGDGERAERLMREHMIELAAGFERRYAALHDEIIGWS</sequence>
<evidence type="ECO:0000313" key="5">
    <source>
        <dbReference type="Proteomes" id="UP000249915"/>
    </source>
</evidence>
<name>A0A2V4AJ78_9PSEU</name>
<keyword evidence="2" id="KW-0238">DNA-binding</keyword>
<dbReference type="CDD" id="cd07377">
    <property type="entry name" value="WHTH_GntR"/>
    <property type="match status" value="1"/>
</dbReference>
<accession>A0A2V4AJ78</accession>
<keyword evidence="5" id="KW-1185">Reference proteome</keyword>
<dbReference type="OrthoDB" id="120836at2"/>
<evidence type="ECO:0000256" key="2">
    <source>
        <dbReference type="ARBA" id="ARBA00023125"/>
    </source>
</evidence>
<dbReference type="InterPro" id="IPR036390">
    <property type="entry name" value="WH_DNA-bd_sf"/>
</dbReference>
<dbReference type="Gene3D" id="1.10.10.10">
    <property type="entry name" value="Winged helix-like DNA-binding domain superfamily/Winged helix DNA-binding domain"/>
    <property type="match status" value="1"/>
</dbReference>
<dbReference type="Pfam" id="PF00392">
    <property type="entry name" value="GntR"/>
    <property type="match status" value="1"/>
</dbReference>
<evidence type="ECO:0000256" key="1">
    <source>
        <dbReference type="ARBA" id="ARBA00023015"/>
    </source>
</evidence>